<comment type="caution">
    <text evidence="8">The sequence shown here is derived from an EMBL/GenBank/DDBJ whole genome shotgun (WGS) entry which is preliminary data.</text>
</comment>
<evidence type="ECO:0000313" key="8">
    <source>
        <dbReference type="EMBL" id="MFL9835661.1"/>
    </source>
</evidence>
<protein>
    <submittedName>
        <fullName evidence="8">Lipopolysaccharide biosynthesis protein</fullName>
    </submittedName>
</protein>
<reference evidence="8 9" key="1">
    <citation type="submission" date="2024-06" db="EMBL/GenBank/DDBJ databases">
        <authorList>
            <person name="Kaempfer P."/>
            <person name="Viver T."/>
        </authorList>
    </citation>
    <scope>NUCLEOTIDE SEQUENCE [LARGE SCALE GENOMIC DNA]</scope>
    <source>
        <strain evidence="8 9">ST-37</strain>
    </source>
</reference>
<organism evidence="8 9">
    <name type="scientific">Chryseobacterium terrae</name>
    <dbReference type="NCBI Taxonomy" id="3163299"/>
    <lineage>
        <taxon>Bacteria</taxon>
        <taxon>Pseudomonadati</taxon>
        <taxon>Bacteroidota</taxon>
        <taxon>Flavobacteriia</taxon>
        <taxon>Flavobacteriales</taxon>
        <taxon>Weeksellaceae</taxon>
        <taxon>Chryseobacterium group</taxon>
        <taxon>Chryseobacterium</taxon>
    </lineage>
</organism>
<feature type="transmembrane region" description="Helical" evidence="7">
    <location>
        <begin position="41"/>
        <end position="59"/>
    </location>
</feature>
<feature type="transmembrane region" description="Helical" evidence="7">
    <location>
        <begin position="214"/>
        <end position="236"/>
    </location>
</feature>
<proteinExistence type="inferred from homology"/>
<dbReference type="CDD" id="cd13127">
    <property type="entry name" value="MATE_tuaB_like"/>
    <property type="match status" value="1"/>
</dbReference>
<dbReference type="Pfam" id="PF13440">
    <property type="entry name" value="Polysacc_synt_3"/>
    <property type="match status" value="1"/>
</dbReference>
<evidence type="ECO:0000313" key="9">
    <source>
        <dbReference type="Proteomes" id="UP001629058"/>
    </source>
</evidence>
<evidence type="ECO:0000256" key="3">
    <source>
        <dbReference type="ARBA" id="ARBA00022475"/>
    </source>
</evidence>
<evidence type="ECO:0000256" key="1">
    <source>
        <dbReference type="ARBA" id="ARBA00004651"/>
    </source>
</evidence>
<feature type="transmembrane region" description="Helical" evidence="7">
    <location>
        <begin position="415"/>
        <end position="435"/>
    </location>
</feature>
<feature type="transmembrane region" description="Helical" evidence="7">
    <location>
        <begin position="364"/>
        <end position="394"/>
    </location>
</feature>
<evidence type="ECO:0000256" key="4">
    <source>
        <dbReference type="ARBA" id="ARBA00022692"/>
    </source>
</evidence>
<name>A0ABW8Y634_9FLAO</name>
<feature type="transmembrane region" description="Helical" evidence="7">
    <location>
        <begin position="147"/>
        <end position="167"/>
    </location>
</feature>
<dbReference type="PANTHER" id="PTHR30250:SF10">
    <property type="entry name" value="LIPOPOLYSACCHARIDE BIOSYNTHESIS PROTEIN WZXC"/>
    <property type="match status" value="1"/>
</dbReference>
<dbReference type="PANTHER" id="PTHR30250">
    <property type="entry name" value="PST FAMILY PREDICTED COLANIC ACID TRANSPORTER"/>
    <property type="match status" value="1"/>
</dbReference>
<evidence type="ECO:0000256" key="2">
    <source>
        <dbReference type="ARBA" id="ARBA00007430"/>
    </source>
</evidence>
<feature type="transmembrane region" description="Helical" evidence="7">
    <location>
        <begin position="80"/>
        <end position="102"/>
    </location>
</feature>
<feature type="transmembrane region" description="Helical" evidence="7">
    <location>
        <begin position="114"/>
        <end position="135"/>
    </location>
</feature>
<keyword evidence="9" id="KW-1185">Reference proteome</keyword>
<keyword evidence="6 7" id="KW-0472">Membrane</keyword>
<dbReference type="RefSeq" id="WP_408092609.1">
    <property type="nucleotide sequence ID" value="NZ_JBELPY010000016.1"/>
</dbReference>
<dbReference type="Proteomes" id="UP001629058">
    <property type="component" value="Unassembled WGS sequence"/>
</dbReference>
<feature type="transmembrane region" description="Helical" evidence="7">
    <location>
        <begin position="12"/>
        <end position="35"/>
    </location>
</feature>
<evidence type="ECO:0000256" key="5">
    <source>
        <dbReference type="ARBA" id="ARBA00022989"/>
    </source>
</evidence>
<keyword evidence="4 7" id="KW-0812">Transmembrane</keyword>
<sequence length="479" mass="54507">MSLKNSTFSGVIWTVADTFFLKGLTFIASVMLARLLGPDEFGLIGMISVFIAIGIAIVNSGLSSSLIRTKNADDSDYSTVFYLNLFLAILAFLIFFMLAPLISHFYKQRVLTDIIRLYCLSFLFSSFSAVQLAILNKKMQFKKITILNIPGTVGGVVLGIVLGYLGFGVWSIVWMYLSTQFINSLTIWFFSNWKPGFIFSVEKMKYHFSFGYKLLLSSLINTVFNNVYNVVIGKFYSVQLLGYFERARTFNEYPATILTGVIEKVTYPLLSNIQDDKLRIAEIYKQLLQFSFFVTAPVMFAAAAISYPLFELILGSQWLPAAKYFQIICLASMFYPVHAFNINILKVYGRSDLFLKLEIIKKVVIVLGILVSFPFGILALVWSSVIASLISLIINMYYSSDMIAYKSFQQIKDMFPTFLIGLFTFFGMYAIVLLLQNYSLYFQILMSGLFGILFFILVNFIFKPMPMLFALKLFNHTKL</sequence>
<evidence type="ECO:0000256" key="6">
    <source>
        <dbReference type="ARBA" id="ARBA00023136"/>
    </source>
</evidence>
<feature type="transmembrane region" description="Helical" evidence="7">
    <location>
        <begin position="287"/>
        <end position="310"/>
    </location>
</feature>
<comment type="similarity">
    <text evidence="2">Belongs to the polysaccharide synthase family.</text>
</comment>
<dbReference type="EMBL" id="JBELPY010000016">
    <property type="protein sequence ID" value="MFL9835661.1"/>
    <property type="molecule type" value="Genomic_DNA"/>
</dbReference>
<feature type="transmembrane region" description="Helical" evidence="7">
    <location>
        <begin position="441"/>
        <end position="462"/>
    </location>
</feature>
<dbReference type="InterPro" id="IPR050833">
    <property type="entry name" value="Poly_Biosynth_Transport"/>
</dbReference>
<comment type="subcellular location">
    <subcellularLocation>
        <location evidence="1">Cell membrane</location>
        <topology evidence="1">Multi-pass membrane protein</topology>
    </subcellularLocation>
</comment>
<feature type="transmembrane region" description="Helical" evidence="7">
    <location>
        <begin position="322"/>
        <end position="344"/>
    </location>
</feature>
<accession>A0ABW8Y634</accession>
<keyword evidence="5 7" id="KW-1133">Transmembrane helix</keyword>
<keyword evidence="3" id="KW-1003">Cell membrane</keyword>
<gene>
    <name evidence="8" type="ORF">ABS765_16710</name>
</gene>
<evidence type="ECO:0000256" key="7">
    <source>
        <dbReference type="SAM" id="Phobius"/>
    </source>
</evidence>